<name>A0A0F9VGP3_9ZZZZ</name>
<dbReference type="InterPro" id="IPR013398">
    <property type="entry name" value="CRISPR-assoc_prot_Csy2"/>
</dbReference>
<dbReference type="AlphaFoldDB" id="A0A0F9VGP3"/>
<dbReference type="EMBL" id="LAZR01000357">
    <property type="protein sequence ID" value="KKN72696.1"/>
    <property type="molecule type" value="Genomic_DNA"/>
</dbReference>
<gene>
    <name evidence="1" type="ORF">LCGC14_0408370</name>
</gene>
<proteinExistence type="predicted"/>
<organism evidence="1">
    <name type="scientific">marine sediment metagenome</name>
    <dbReference type="NCBI Taxonomy" id="412755"/>
    <lineage>
        <taxon>unclassified sequences</taxon>
        <taxon>metagenomes</taxon>
        <taxon>ecological metagenomes</taxon>
    </lineage>
</organism>
<protein>
    <submittedName>
        <fullName evidence="1">Uncharacterized protein</fullName>
    </submittedName>
</protein>
<dbReference type="Pfam" id="PF09614">
    <property type="entry name" value="Cas_Csy2"/>
    <property type="match status" value="1"/>
</dbReference>
<sequence length="263" mass="28570">MIFVAKNLKANSVNLLMNDYAAGLPSPLSFIGLADVLARELGLKPWSARIIPILHAVHVSKGRKKPEMLPKSGKFSPIEIVEGITGSAEVSLIIDLPGFDDETQLAEALIGKRIAGGLIATTNITVRQVTADGSAFSGLRRGYAMVRPDDHRRQGASRGDLESLQQIASTLYPAEKGEGFGWIVPASVGYRLIEDPDTVPARQGTRSETIPHVFAEPLVGIAELLSVRNTRLRNASTEYLNDLFWGWVPNDDLITGHSAYFIL</sequence>
<evidence type="ECO:0000313" key="1">
    <source>
        <dbReference type="EMBL" id="KKN72696.1"/>
    </source>
</evidence>
<reference evidence="1" key="1">
    <citation type="journal article" date="2015" name="Nature">
        <title>Complex archaea that bridge the gap between prokaryotes and eukaryotes.</title>
        <authorList>
            <person name="Spang A."/>
            <person name="Saw J.H."/>
            <person name="Jorgensen S.L."/>
            <person name="Zaremba-Niedzwiedzka K."/>
            <person name="Martijn J."/>
            <person name="Lind A.E."/>
            <person name="van Eijk R."/>
            <person name="Schleper C."/>
            <person name="Guy L."/>
            <person name="Ettema T.J."/>
        </authorList>
    </citation>
    <scope>NUCLEOTIDE SEQUENCE</scope>
</reference>
<accession>A0A0F9VGP3</accession>
<comment type="caution">
    <text evidence="1">The sequence shown here is derived from an EMBL/GenBank/DDBJ whole genome shotgun (WGS) entry which is preliminary data.</text>
</comment>